<feature type="region of interest" description="Disordered" evidence="1">
    <location>
        <begin position="1"/>
        <end position="83"/>
    </location>
</feature>
<feature type="compositionally biased region" description="Polar residues" evidence="1">
    <location>
        <begin position="1"/>
        <end position="26"/>
    </location>
</feature>
<name>A0A0B7C4P6_9EUPU</name>
<dbReference type="EMBL" id="HACG01052720">
    <property type="protein sequence ID" value="CEK99591.1"/>
    <property type="molecule type" value="Transcribed_RNA"/>
</dbReference>
<protein>
    <submittedName>
        <fullName evidence="2">Uncharacterized protein</fullName>
    </submittedName>
</protein>
<feature type="non-terminal residue" evidence="2">
    <location>
        <position position="83"/>
    </location>
</feature>
<evidence type="ECO:0000313" key="2">
    <source>
        <dbReference type="EMBL" id="CEK99591.1"/>
    </source>
</evidence>
<proteinExistence type="predicted"/>
<feature type="compositionally biased region" description="Basic and acidic residues" evidence="1">
    <location>
        <begin position="56"/>
        <end position="65"/>
    </location>
</feature>
<dbReference type="AlphaFoldDB" id="A0A0B7C4P6"/>
<evidence type="ECO:0000256" key="1">
    <source>
        <dbReference type="SAM" id="MobiDB-lite"/>
    </source>
</evidence>
<gene>
    <name evidence="2" type="primary">ORF221647</name>
</gene>
<reference evidence="2" key="1">
    <citation type="submission" date="2014-12" db="EMBL/GenBank/DDBJ databases">
        <title>Insight into the proteome of Arion vulgaris.</title>
        <authorList>
            <person name="Aradska J."/>
            <person name="Bulat T."/>
            <person name="Smidak R."/>
            <person name="Sarate P."/>
            <person name="Gangsoo J."/>
            <person name="Sialana F."/>
            <person name="Bilban M."/>
            <person name="Lubec G."/>
        </authorList>
    </citation>
    <scope>NUCLEOTIDE SEQUENCE</scope>
    <source>
        <tissue evidence="2">Skin</tissue>
    </source>
</reference>
<organism evidence="2">
    <name type="scientific">Arion vulgaris</name>
    <dbReference type="NCBI Taxonomy" id="1028688"/>
    <lineage>
        <taxon>Eukaryota</taxon>
        <taxon>Metazoa</taxon>
        <taxon>Spiralia</taxon>
        <taxon>Lophotrochozoa</taxon>
        <taxon>Mollusca</taxon>
        <taxon>Gastropoda</taxon>
        <taxon>Heterobranchia</taxon>
        <taxon>Euthyneura</taxon>
        <taxon>Panpulmonata</taxon>
        <taxon>Eupulmonata</taxon>
        <taxon>Stylommatophora</taxon>
        <taxon>Helicina</taxon>
        <taxon>Arionoidea</taxon>
        <taxon>Arionidae</taxon>
        <taxon>Arion</taxon>
    </lineage>
</organism>
<sequence length="83" mass="9390">IEQENTSDTHSFTSGDNFTDKNQTLQECVESTRSHTSSASISCNEKITRSDIPSDTFHHDEEKTSNTHSFTFGDNFTDDKQKL</sequence>
<feature type="non-terminal residue" evidence="2">
    <location>
        <position position="1"/>
    </location>
</feature>
<accession>A0A0B7C4P6</accession>